<evidence type="ECO:0000313" key="3">
    <source>
        <dbReference type="Proteomes" id="UP000178659"/>
    </source>
</evidence>
<dbReference type="Proteomes" id="UP000178659">
    <property type="component" value="Unassembled WGS sequence"/>
</dbReference>
<evidence type="ECO:0000313" key="2">
    <source>
        <dbReference type="EMBL" id="OGY12851.1"/>
    </source>
</evidence>
<proteinExistence type="predicted"/>
<comment type="caution">
    <text evidence="2">The sequence shown here is derived from an EMBL/GenBank/DDBJ whole genome shotgun (WGS) entry which is preliminary data.</text>
</comment>
<accession>A0A1G1VBZ0</accession>
<feature type="compositionally biased region" description="Basic and acidic residues" evidence="1">
    <location>
        <begin position="77"/>
        <end position="97"/>
    </location>
</feature>
<dbReference type="AlphaFoldDB" id="A0A1G1VBZ0"/>
<feature type="compositionally biased region" description="Acidic residues" evidence="1">
    <location>
        <begin position="98"/>
        <end position="112"/>
    </location>
</feature>
<evidence type="ECO:0000256" key="1">
    <source>
        <dbReference type="SAM" id="MobiDB-lite"/>
    </source>
</evidence>
<sequence length="112" mass="12405">MSSYPNDPKDPRPGPLEDQEGDHDSTVHNPTKSPAVQGEEEPAGGSTPVPSGQSTDDMMEEVTGVEPKKGQTIADIINKEEKERHRPPKPEDQKTEEEKESEEEVDEILDEE</sequence>
<organism evidence="2 3">
    <name type="scientific">Candidatus Blackburnbacteria bacterium RIFCSPLOWO2_01_FULL_40_20</name>
    <dbReference type="NCBI Taxonomy" id="1797519"/>
    <lineage>
        <taxon>Bacteria</taxon>
        <taxon>Candidatus Blackburniibacteriota</taxon>
    </lineage>
</organism>
<dbReference type="EMBL" id="MHCC01000023">
    <property type="protein sequence ID" value="OGY12851.1"/>
    <property type="molecule type" value="Genomic_DNA"/>
</dbReference>
<protein>
    <submittedName>
        <fullName evidence="2">Uncharacterized protein</fullName>
    </submittedName>
</protein>
<name>A0A1G1VBZ0_9BACT</name>
<reference evidence="2 3" key="1">
    <citation type="journal article" date="2016" name="Nat. Commun.">
        <title>Thousands of microbial genomes shed light on interconnected biogeochemical processes in an aquifer system.</title>
        <authorList>
            <person name="Anantharaman K."/>
            <person name="Brown C.T."/>
            <person name="Hug L.A."/>
            <person name="Sharon I."/>
            <person name="Castelle C.J."/>
            <person name="Probst A.J."/>
            <person name="Thomas B.C."/>
            <person name="Singh A."/>
            <person name="Wilkins M.J."/>
            <person name="Karaoz U."/>
            <person name="Brodie E.L."/>
            <person name="Williams K.H."/>
            <person name="Hubbard S.S."/>
            <person name="Banfield J.F."/>
        </authorList>
    </citation>
    <scope>NUCLEOTIDE SEQUENCE [LARGE SCALE GENOMIC DNA]</scope>
</reference>
<gene>
    <name evidence="2" type="ORF">A3A77_03075</name>
</gene>
<feature type="region of interest" description="Disordered" evidence="1">
    <location>
        <begin position="1"/>
        <end position="112"/>
    </location>
</feature>